<dbReference type="VEuPathDB" id="VectorBase:BGLB032452"/>
<evidence type="ECO:0000313" key="1">
    <source>
        <dbReference type="EnsemblMetazoa" id="BGLB032452-PA"/>
    </source>
</evidence>
<name>A0A2C9LLD5_BIOGL</name>
<gene>
    <name evidence="1" type="primary">106064042</name>
</gene>
<dbReference type="EnsemblMetazoa" id="BGLB032452-RA">
    <property type="protein sequence ID" value="BGLB032452-PA"/>
    <property type="gene ID" value="BGLB032452"/>
</dbReference>
<dbReference type="OrthoDB" id="6038987at2759"/>
<organism evidence="1 2">
    <name type="scientific">Biomphalaria glabrata</name>
    <name type="common">Bloodfluke planorb</name>
    <name type="synonym">Freshwater snail</name>
    <dbReference type="NCBI Taxonomy" id="6526"/>
    <lineage>
        <taxon>Eukaryota</taxon>
        <taxon>Metazoa</taxon>
        <taxon>Spiralia</taxon>
        <taxon>Lophotrochozoa</taxon>
        <taxon>Mollusca</taxon>
        <taxon>Gastropoda</taxon>
        <taxon>Heterobranchia</taxon>
        <taxon>Euthyneura</taxon>
        <taxon>Panpulmonata</taxon>
        <taxon>Hygrophila</taxon>
        <taxon>Lymnaeoidea</taxon>
        <taxon>Planorbidae</taxon>
        <taxon>Biomphalaria</taxon>
    </lineage>
</organism>
<dbReference type="AlphaFoldDB" id="A0A2C9LLD5"/>
<dbReference type="VEuPathDB" id="VectorBase:BGLAX_031310"/>
<dbReference type="RefSeq" id="XP_013077987.2">
    <property type="nucleotide sequence ID" value="XM_013222533.2"/>
</dbReference>
<sequence length="171" mass="20359">MTSTNAAAIGFLSTPAKLPKEWQPKLHEWNPYHCSHPDVAKAGWRKWSAEHPDWHAWRSTSRHPDWYNRKVNYIRRADYKNVNWHWEQPSKPTSRKHDDFVPFNNEVKMKEVQKAMPHNKGLQGSWSYAVPFPQEIPTPKWGLFNPPNYQEPTRLNHFPPIRYDGHQARMQ</sequence>
<evidence type="ECO:0000313" key="2">
    <source>
        <dbReference type="Proteomes" id="UP000076420"/>
    </source>
</evidence>
<reference evidence="1" key="1">
    <citation type="submission" date="2020-05" db="UniProtKB">
        <authorList>
            <consortium name="EnsemblMetazoa"/>
        </authorList>
    </citation>
    <scope>IDENTIFICATION</scope>
    <source>
        <strain evidence="1">BB02</strain>
    </source>
</reference>
<dbReference type="Proteomes" id="UP000076420">
    <property type="component" value="Unassembled WGS sequence"/>
</dbReference>
<proteinExistence type="predicted"/>
<accession>A0A2C9LLD5</accession>
<protein>
    <submittedName>
        <fullName evidence="1">Uncharacterized protein</fullName>
    </submittedName>
</protein>
<dbReference type="KEGG" id="bgt:106064042"/>